<keyword evidence="2" id="KW-0805">Transcription regulation</keyword>
<feature type="region of interest" description="Disordered" evidence="6">
    <location>
        <begin position="1"/>
        <end position="122"/>
    </location>
</feature>
<evidence type="ECO:0000256" key="6">
    <source>
        <dbReference type="SAM" id="MobiDB-lite"/>
    </source>
</evidence>
<keyword evidence="1" id="KW-0862">Zinc</keyword>
<evidence type="ECO:0000313" key="7">
    <source>
        <dbReference type="EMBL" id="KXJ90033.1"/>
    </source>
</evidence>
<keyword evidence="3" id="KW-0238">DNA-binding</keyword>
<gene>
    <name evidence="7" type="ORF">Micbo1qcDRAFT_205655</name>
</gene>
<keyword evidence="4" id="KW-0804">Transcription</keyword>
<evidence type="ECO:0000256" key="2">
    <source>
        <dbReference type="ARBA" id="ARBA00023015"/>
    </source>
</evidence>
<evidence type="ECO:0008006" key="9">
    <source>
        <dbReference type="Google" id="ProtNLM"/>
    </source>
</evidence>
<dbReference type="InterPro" id="IPR001138">
    <property type="entry name" value="Zn2Cys6_DnaBD"/>
</dbReference>
<evidence type="ECO:0000256" key="3">
    <source>
        <dbReference type="ARBA" id="ARBA00023125"/>
    </source>
</evidence>
<feature type="compositionally biased region" description="Basic and acidic residues" evidence="6">
    <location>
        <begin position="40"/>
        <end position="61"/>
    </location>
</feature>
<keyword evidence="5" id="KW-0539">Nucleus</keyword>
<keyword evidence="8" id="KW-1185">Reference proteome</keyword>
<protein>
    <recommendedName>
        <fullName evidence="9">Transcription factor domain-containing protein</fullName>
    </recommendedName>
</protein>
<name>A0A136IYP6_9PEZI</name>
<dbReference type="OrthoDB" id="10031947at2759"/>
<sequence length="739" mass="80236">MAHAAGMLKFIESDASGLPRKRKQVSQACEPCRRRKKRCQHVDNDAAAPEARESPPKEEGARQWSSAPAPIPVQRQPLTTTHGDGFSAWQAPSWKSPVTSTRDKGITPAPLASPAPAAIPSLAAQRPFDAQDRLSWENGRARPSLPPLHSVRPNRFVGDTNPEGLFIEATSPQTNRDGSRGGVGVWQNHQADRGEGSGTTTGNGGPASLSRARLGGPHRAFQDMVQGYVRDHCLTCRPPPADYAALRQIYLTKLDPIFPALSEPLLRQQPLDQPAEFVVQQVVSLAAASDPAAAKHLRLGNSTDVLDCSTFCASLSAAVQGALDAGILTDRMLYMRTLLVFSLYMHPPGPEDADLPALLHSHAVHQMITLGVHLELGEKDTARQRETCTVFCCLWALDRMNAAFYGRATIMHERDFGWDLSEAIARQAPTFRLLLTIIRLMDEVFALYRPIVKVREPLIVEMPIFEQLIIDADANKVTDATLATLEVLYHAVAILSCRYPDGSKESAMPAPATNSRRSLSADRIASIVGDEFKGCLAYLPFIPYAVSLSLSVAYRKMRFSSVPMFRHRGRRAFRENTVMLRALGDAFWTAKSLAGMAEKTLREMDKATASLMEGEMNNHNHNANTPGMVRENGAGSPGVPANGGMANIEGTAGAAPMPGRTASIGGTGEGLGNVDPNMRPAHAQSYNNGHSNNMLDGRDIDVFGHLDPTFDIGAVDAVLDGTLDFGTSSNWFDMQQLWG</sequence>
<accession>A0A136IYP6</accession>
<reference evidence="8" key="1">
    <citation type="submission" date="2016-02" db="EMBL/GenBank/DDBJ databases">
        <title>Draft genome sequence of Microdochium bolleyi, a fungal endophyte of beachgrass.</title>
        <authorList>
            <consortium name="DOE Joint Genome Institute"/>
            <person name="David A.S."/>
            <person name="May G."/>
            <person name="Haridas S."/>
            <person name="Lim J."/>
            <person name="Wang M."/>
            <person name="Labutti K."/>
            <person name="Lipzen A."/>
            <person name="Barry K."/>
            <person name="Grigoriev I.V."/>
        </authorList>
    </citation>
    <scope>NUCLEOTIDE SEQUENCE [LARGE SCALE GENOMIC DNA]</scope>
    <source>
        <strain evidence="8">J235TASD1</strain>
    </source>
</reference>
<evidence type="ECO:0000256" key="4">
    <source>
        <dbReference type="ARBA" id="ARBA00023163"/>
    </source>
</evidence>
<dbReference type="InterPro" id="IPR052073">
    <property type="entry name" value="Amide_Lactam_Regulators"/>
</dbReference>
<dbReference type="GO" id="GO:0003677">
    <property type="term" value="F:DNA binding"/>
    <property type="evidence" value="ECO:0007669"/>
    <property type="project" value="UniProtKB-KW"/>
</dbReference>
<dbReference type="PANTHER" id="PTHR47171:SF6">
    <property type="entry name" value="SPECIFIC TRANSCRIPTION FACTOR, PUTATIVE (AFU_ORTHOLOGUE AFUA_2G06130)-RELATED"/>
    <property type="match status" value="1"/>
</dbReference>
<evidence type="ECO:0000313" key="8">
    <source>
        <dbReference type="Proteomes" id="UP000070501"/>
    </source>
</evidence>
<dbReference type="AlphaFoldDB" id="A0A136IYP6"/>
<dbReference type="PANTHER" id="PTHR47171">
    <property type="entry name" value="FARA-RELATED"/>
    <property type="match status" value="1"/>
</dbReference>
<proteinExistence type="predicted"/>
<dbReference type="CDD" id="cd00067">
    <property type="entry name" value="GAL4"/>
    <property type="match status" value="1"/>
</dbReference>
<feature type="compositionally biased region" description="Gly residues" evidence="6">
    <location>
        <begin position="196"/>
        <end position="205"/>
    </location>
</feature>
<dbReference type="Proteomes" id="UP000070501">
    <property type="component" value="Unassembled WGS sequence"/>
</dbReference>
<evidence type="ECO:0000256" key="5">
    <source>
        <dbReference type="ARBA" id="ARBA00023242"/>
    </source>
</evidence>
<dbReference type="GO" id="GO:0008270">
    <property type="term" value="F:zinc ion binding"/>
    <property type="evidence" value="ECO:0007669"/>
    <property type="project" value="InterPro"/>
</dbReference>
<dbReference type="EMBL" id="KQ964253">
    <property type="protein sequence ID" value="KXJ90033.1"/>
    <property type="molecule type" value="Genomic_DNA"/>
</dbReference>
<feature type="region of interest" description="Disordered" evidence="6">
    <location>
        <begin position="167"/>
        <end position="208"/>
    </location>
</feature>
<dbReference type="GO" id="GO:0000981">
    <property type="term" value="F:DNA-binding transcription factor activity, RNA polymerase II-specific"/>
    <property type="evidence" value="ECO:0007669"/>
    <property type="project" value="InterPro"/>
</dbReference>
<organism evidence="7 8">
    <name type="scientific">Microdochium bolleyi</name>
    <dbReference type="NCBI Taxonomy" id="196109"/>
    <lineage>
        <taxon>Eukaryota</taxon>
        <taxon>Fungi</taxon>
        <taxon>Dikarya</taxon>
        <taxon>Ascomycota</taxon>
        <taxon>Pezizomycotina</taxon>
        <taxon>Sordariomycetes</taxon>
        <taxon>Xylariomycetidae</taxon>
        <taxon>Xylariales</taxon>
        <taxon>Microdochiaceae</taxon>
        <taxon>Microdochium</taxon>
    </lineage>
</organism>
<dbReference type="CDD" id="cd12148">
    <property type="entry name" value="fungal_TF_MHR"/>
    <property type="match status" value="1"/>
</dbReference>
<dbReference type="InParanoid" id="A0A136IYP6"/>
<feature type="compositionally biased region" description="Low complexity" evidence="6">
    <location>
        <begin position="108"/>
        <end position="122"/>
    </location>
</feature>
<evidence type="ECO:0000256" key="1">
    <source>
        <dbReference type="ARBA" id="ARBA00022833"/>
    </source>
</evidence>
<dbReference type="STRING" id="196109.A0A136IYP6"/>